<dbReference type="Proteomes" id="UP000075604">
    <property type="component" value="Unassembled WGS sequence"/>
</dbReference>
<comment type="caution">
    <text evidence="1">The sequence shown here is derived from an EMBL/GenBank/DDBJ whole genome shotgun (WGS) entry which is preliminary data.</text>
</comment>
<protein>
    <submittedName>
        <fullName evidence="1">Uncharacterized protein</fullName>
    </submittedName>
</protein>
<accession>A0A150P8A8</accession>
<reference evidence="1 2" key="1">
    <citation type="submission" date="2014-02" db="EMBL/GenBank/DDBJ databases">
        <title>The small core and large imbalanced accessory genome model reveals a collaborative survival strategy of Sorangium cellulosum strains in nature.</title>
        <authorList>
            <person name="Han K."/>
            <person name="Peng R."/>
            <person name="Blom J."/>
            <person name="Li Y.-Z."/>
        </authorList>
    </citation>
    <scope>NUCLEOTIDE SEQUENCE [LARGE SCALE GENOMIC DNA]</scope>
    <source>
        <strain evidence="1 2">So0157-18</strain>
    </source>
</reference>
<dbReference type="EMBL" id="JELX01003566">
    <property type="protein sequence ID" value="KYF51903.1"/>
    <property type="molecule type" value="Genomic_DNA"/>
</dbReference>
<proteinExistence type="predicted"/>
<organism evidence="1 2">
    <name type="scientific">Sorangium cellulosum</name>
    <name type="common">Polyangium cellulosum</name>
    <dbReference type="NCBI Taxonomy" id="56"/>
    <lineage>
        <taxon>Bacteria</taxon>
        <taxon>Pseudomonadati</taxon>
        <taxon>Myxococcota</taxon>
        <taxon>Polyangia</taxon>
        <taxon>Polyangiales</taxon>
        <taxon>Polyangiaceae</taxon>
        <taxon>Sorangium</taxon>
    </lineage>
</organism>
<sequence length="66" mass="7493">MTPYVFAAWRKCADEHQRCQFIGTHTVAYGAGDQWFYRTATNGIDCNNETFGDPAFGIFKACYITD</sequence>
<evidence type="ECO:0000313" key="1">
    <source>
        <dbReference type="EMBL" id="KYF51903.1"/>
    </source>
</evidence>
<name>A0A150P8A8_SORCE</name>
<dbReference type="AlphaFoldDB" id="A0A150P8A8"/>
<evidence type="ECO:0000313" key="2">
    <source>
        <dbReference type="Proteomes" id="UP000075604"/>
    </source>
</evidence>
<gene>
    <name evidence="1" type="ORF">BE04_18815</name>
</gene>